<protein>
    <submittedName>
        <fullName evidence="1">Uncharacterized protein</fullName>
    </submittedName>
</protein>
<organism evidence="1">
    <name type="scientific">marine sediment metagenome</name>
    <dbReference type="NCBI Taxonomy" id="412755"/>
    <lineage>
        <taxon>unclassified sequences</taxon>
        <taxon>metagenomes</taxon>
        <taxon>ecological metagenomes</taxon>
    </lineage>
</organism>
<dbReference type="AlphaFoldDB" id="X1QP77"/>
<gene>
    <name evidence="1" type="ORF">S06H3_65589</name>
</gene>
<reference evidence="1" key="1">
    <citation type="journal article" date="2014" name="Front. Microbiol.">
        <title>High frequency of phylogenetically diverse reductive dehalogenase-homologous genes in deep subseafloor sedimentary metagenomes.</title>
        <authorList>
            <person name="Kawai M."/>
            <person name="Futagami T."/>
            <person name="Toyoda A."/>
            <person name="Takaki Y."/>
            <person name="Nishi S."/>
            <person name="Hori S."/>
            <person name="Arai W."/>
            <person name="Tsubouchi T."/>
            <person name="Morono Y."/>
            <person name="Uchiyama I."/>
            <person name="Ito T."/>
            <person name="Fujiyama A."/>
            <person name="Inagaki F."/>
            <person name="Takami H."/>
        </authorList>
    </citation>
    <scope>NUCLEOTIDE SEQUENCE</scope>
    <source>
        <strain evidence="1">Expedition CK06-06</strain>
    </source>
</reference>
<dbReference type="EMBL" id="BARV01044236">
    <property type="protein sequence ID" value="GAI70347.1"/>
    <property type="molecule type" value="Genomic_DNA"/>
</dbReference>
<sequence length="49" mass="5845">VFEDSDRFYFQVKLKNILANDTLSDFGFYGPNNLYFYRKEGEIQTTLLL</sequence>
<evidence type="ECO:0000313" key="1">
    <source>
        <dbReference type="EMBL" id="GAI70347.1"/>
    </source>
</evidence>
<name>X1QP77_9ZZZZ</name>
<feature type="non-terminal residue" evidence="1">
    <location>
        <position position="1"/>
    </location>
</feature>
<proteinExistence type="predicted"/>
<comment type="caution">
    <text evidence="1">The sequence shown here is derived from an EMBL/GenBank/DDBJ whole genome shotgun (WGS) entry which is preliminary data.</text>
</comment>
<accession>X1QP77</accession>